<protein>
    <submittedName>
        <fullName evidence="1">DUF2911 domain-containing protein</fullName>
    </submittedName>
</protein>
<comment type="caution">
    <text evidence="1">The sequence shown here is derived from an EMBL/GenBank/DDBJ whole genome shotgun (WGS) entry which is preliminary data.</text>
</comment>
<dbReference type="Pfam" id="PF11138">
    <property type="entry name" value="DUF2911"/>
    <property type="match status" value="1"/>
</dbReference>
<evidence type="ECO:0000313" key="2">
    <source>
        <dbReference type="Proteomes" id="UP000751614"/>
    </source>
</evidence>
<dbReference type="EMBL" id="VCNI01000005">
    <property type="protein sequence ID" value="TMU50598.1"/>
    <property type="molecule type" value="Genomic_DNA"/>
</dbReference>
<reference evidence="1 2" key="1">
    <citation type="submission" date="2019-05" db="EMBL/GenBank/DDBJ databases">
        <title>Flagellimonas sp. AsT0115, sp. nov., isolated from a marine red algae, Asparagopsis taxiformis.</title>
        <authorList>
            <person name="Kim J."/>
            <person name="Jeong S.E."/>
            <person name="Jeon C.O."/>
        </authorList>
    </citation>
    <scope>NUCLEOTIDE SEQUENCE [LARGE SCALE GENOMIC DNA]</scope>
    <source>
        <strain evidence="1 2">AsT0115</strain>
    </source>
</reference>
<keyword evidence="2" id="KW-1185">Reference proteome</keyword>
<dbReference type="Proteomes" id="UP000751614">
    <property type="component" value="Unassembled WGS sequence"/>
</dbReference>
<proteinExistence type="predicted"/>
<evidence type="ECO:0000313" key="1">
    <source>
        <dbReference type="EMBL" id="TMU50598.1"/>
    </source>
</evidence>
<accession>A0ABY2WGC7</accession>
<sequence>MGQRKLTLSIFGLLFVLSITELTAQLTHPKASPASVVEQAVGLSKITVRYSRPAVRGRTIFGGLVPYGRIWRVGANESTKITVDTEMEVMGKVLPKGTYALYAFPESNAWEIAFHTNLTHWGDGRKNYNPVEDLFRISVRPKKMAGHQENFLITFDDISHNSVQMKLVWANTQVAIPFKVDTHAQMEREISIKLNESPTAQTYYEAARYLQEQHKDPRRALDYLNKALELGGDTYYFHRVKSLVEAELGDYKSAIASAKRSLKIAEKLEKDEFVRMNQKNIAKWENLLEQK</sequence>
<organism evidence="1 2">
    <name type="scientific">Flagellimonas algicola</name>
    <dbReference type="NCBI Taxonomy" id="2583815"/>
    <lineage>
        <taxon>Bacteria</taxon>
        <taxon>Pseudomonadati</taxon>
        <taxon>Bacteroidota</taxon>
        <taxon>Flavobacteriia</taxon>
        <taxon>Flavobacteriales</taxon>
        <taxon>Flavobacteriaceae</taxon>
        <taxon>Flagellimonas</taxon>
    </lineage>
</organism>
<dbReference type="Gene3D" id="1.25.40.10">
    <property type="entry name" value="Tetratricopeptide repeat domain"/>
    <property type="match status" value="1"/>
</dbReference>
<name>A0ABY2WGC7_9FLAO</name>
<dbReference type="RefSeq" id="WP_138839247.1">
    <property type="nucleotide sequence ID" value="NZ_VCNI01000005.1"/>
</dbReference>
<dbReference type="SUPFAM" id="SSF48452">
    <property type="entry name" value="TPR-like"/>
    <property type="match status" value="1"/>
</dbReference>
<dbReference type="InterPro" id="IPR021314">
    <property type="entry name" value="DUF2911"/>
</dbReference>
<dbReference type="InterPro" id="IPR011990">
    <property type="entry name" value="TPR-like_helical_dom_sf"/>
</dbReference>
<gene>
    <name evidence="1" type="ORF">FGG15_18795</name>
</gene>